<evidence type="ECO:0000256" key="2">
    <source>
        <dbReference type="ARBA" id="ARBA00022908"/>
    </source>
</evidence>
<dbReference type="GO" id="GO:0003677">
    <property type="term" value="F:DNA binding"/>
    <property type="evidence" value="ECO:0007669"/>
    <property type="project" value="UniProtKB-UniRule"/>
</dbReference>
<dbReference type="InterPro" id="IPR050808">
    <property type="entry name" value="Phage_Integrase"/>
</dbReference>
<evidence type="ECO:0000313" key="8">
    <source>
        <dbReference type="EMBL" id="RPE76986.1"/>
    </source>
</evidence>
<evidence type="ECO:0000259" key="7">
    <source>
        <dbReference type="PROSITE" id="PS51900"/>
    </source>
</evidence>
<gene>
    <name evidence="8" type="ORF">EDC50_2238</name>
</gene>
<dbReference type="Gene3D" id="1.10.443.10">
    <property type="entry name" value="Intergrase catalytic core"/>
    <property type="match status" value="1"/>
</dbReference>
<comment type="caution">
    <text evidence="8">The sequence shown here is derived from an EMBL/GenBank/DDBJ whole genome shotgun (WGS) entry which is preliminary data.</text>
</comment>
<dbReference type="Gene3D" id="1.10.150.130">
    <property type="match status" value="1"/>
</dbReference>
<dbReference type="Proteomes" id="UP000269708">
    <property type="component" value="Unassembled WGS sequence"/>
</dbReference>
<keyword evidence="9" id="KW-1185">Reference proteome</keyword>
<dbReference type="Pfam" id="PF00589">
    <property type="entry name" value="Phage_integrase"/>
    <property type="match status" value="1"/>
</dbReference>
<dbReference type="InterPro" id="IPR053876">
    <property type="entry name" value="Phage_int_M"/>
</dbReference>
<feature type="domain" description="Core-binding (CB)" evidence="7">
    <location>
        <begin position="101"/>
        <end position="180"/>
    </location>
</feature>
<dbReference type="InterPro" id="IPR013762">
    <property type="entry name" value="Integrase-like_cat_sf"/>
</dbReference>
<dbReference type="OrthoDB" id="9795573at2"/>
<organism evidence="8 9">
    <name type="scientific">Vulcaniibacterium tengchongense</name>
    <dbReference type="NCBI Taxonomy" id="1273429"/>
    <lineage>
        <taxon>Bacteria</taxon>
        <taxon>Pseudomonadati</taxon>
        <taxon>Pseudomonadota</taxon>
        <taxon>Gammaproteobacteria</taxon>
        <taxon>Lysobacterales</taxon>
        <taxon>Lysobacteraceae</taxon>
        <taxon>Vulcaniibacterium</taxon>
    </lineage>
</organism>
<dbReference type="PROSITE" id="PS51898">
    <property type="entry name" value="TYR_RECOMBINASE"/>
    <property type="match status" value="1"/>
</dbReference>
<name>A0A3N4V225_9GAMM</name>
<dbReference type="GO" id="GO:0006310">
    <property type="term" value="P:DNA recombination"/>
    <property type="evidence" value="ECO:0007669"/>
    <property type="project" value="UniProtKB-KW"/>
</dbReference>
<sequence length="405" mass="45566">MASIRLTATAVEKLTPPATGRKDVYDAEVPGLVLRMSSSGVKSWSFTYRVEGKPRRLTLGAFPGVSLKLARDRAREARAAVQRGEDPVEDKKTEEREKQLNGFAACARDYVEKYAKRRQRTWAETERVMEKLAIPAWGDKPVKEIRRRDVVELLDKVAVKTPHQANRLRAYLSRMFKWLIEREVLEVSPVMGVAPRIKPYARSRILSDAELVALWKATERLGGTFGACVRYLITTGVRRDEASCLRWDELDGPWAAMPASRMKGGRDFRAPLSSTAVSIVEGMPRFEKCPYVFTTNGRSPISGWSKTKEKLDKYMSEELGEPVADWRLHDLRRTLASGLAGLGVRSEIIKRVLGHAANSNDVTAVHYNWHSYDAEAMAAVQAWADHLARLIEPEAVDTRELSMAV</sequence>
<reference evidence="8 9" key="1">
    <citation type="submission" date="2018-11" db="EMBL/GenBank/DDBJ databases">
        <title>Genomic Encyclopedia of Type Strains, Phase IV (KMG-IV): sequencing the most valuable type-strain genomes for metagenomic binning, comparative biology and taxonomic classification.</title>
        <authorList>
            <person name="Goeker M."/>
        </authorList>
    </citation>
    <scope>NUCLEOTIDE SEQUENCE [LARGE SCALE GENOMIC DNA]</scope>
    <source>
        <strain evidence="8 9">DSM 25623</strain>
    </source>
</reference>
<dbReference type="PROSITE" id="PS51900">
    <property type="entry name" value="CB"/>
    <property type="match status" value="1"/>
</dbReference>
<evidence type="ECO:0000313" key="9">
    <source>
        <dbReference type="Proteomes" id="UP000269708"/>
    </source>
</evidence>
<comment type="similarity">
    <text evidence="1">Belongs to the 'phage' integrase family.</text>
</comment>
<dbReference type="PANTHER" id="PTHR30629:SF2">
    <property type="entry name" value="PROPHAGE INTEGRASE INTS-RELATED"/>
    <property type="match status" value="1"/>
</dbReference>
<accession>A0A3N4V225</accession>
<dbReference type="Pfam" id="PF22022">
    <property type="entry name" value="Phage_int_M"/>
    <property type="match status" value="1"/>
</dbReference>
<dbReference type="AlphaFoldDB" id="A0A3N4V225"/>
<dbReference type="SUPFAM" id="SSF56349">
    <property type="entry name" value="DNA breaking-rejoining enzymes"/>
    <property type="match status" value="1"/>
</dbReference>
<keyword evidence="4" id="KW-0233">DNA recombination</keyword>
<dbReference type="InterPro" id="IPR038488">
    <property type="entry name" value="Integrase_DNA-bd_sf"/>
</dbReference>
<dbReference type="InterPro" id="IPR025166">
    <property type="entry name" value="Integrase_DNA_bind_dom"/>
</dbReference>
<dbReference type="Gene3D" id="3.30.160.390">
    <property type="entry name" value="Integrase, DNA-binding domain"/>
    <property type="match status" value="1"/>
</dbReference>
<dbReference type="EMBL" id="RKQN01000003">
    <property type="protein sequence ID" value="RPE76986.1"/>
    <property type="molecule type" value="Genomic_DNA"/>
</dbReference>
<evidence type="ECO:0000256" key="4">
    <source>
        <dbReference type="ARBA" id="ARBA00023172"/>
    </source>
</evidence>
<evidence type="ECO:0000256" key="5">
    <source>
        <dbReference type="PROSITE-ProRule" id="PRU01248"/>
    </source>
</evidence>
<dbReference type="GO" id="GO:0015074">
    <property type="term" value="P:DNA integration"/>
    <property type="evidence" value="ECO:0007669"/>
    <property type="project" value="UniProtKB-KW"/>
</dbReference>
<dbReference type="InterPro" id="IPR011010">
    <property type="entry name" value="DNA_brk_join_enz"/>
</dbReference>
<proteinExistence type="inferred from homology"/>
<dbReference type="RefSeq" id="WP_106442998.1">
    <property type="nucleotide sequence ID" value="NZ_RKQN01000003.1"/>
</dbReference>
<evidence type="ECO:0000256" key="3">
    <source>
        <dbReference type="ARBA" id="ARBA00023125"/>
    </source>
</evidence>
<dbReference type="Pfam" id="PF13356">
    <property type="entry name" value="Arm-DNA-bind_3"/>
    <property type="match status" value="1"/>
</dbReference>
<keyword evidence="2" id="KW-0229">DNA integration</keyword>
<dbReference type="InterPro" id="IPR002104">
    <property type="entry name" value="Integrase_catalytic"/>
</dbReference>
<dbReference type="PANTHER" id="PTHR30629">
    <property type="entry name" value="PROPHAGE INTEGRASE"/>
    <property type="match status" value="1"/>
</dbReference>
<evidence type="ECO:0000259" key="6">
    <source>
        <dbReference type="PROSITE" id="PS51898"/>
    </source>
</evidence>
<dbReference type="InterPro" id="IPR010998">
    <property type="entry name" value="Integrase_recombinase_N"/>
</dbReference>
<feature type="domain" description="Tyr recombinase" evidence="6">
    <location>
        <begin position="201"/>
        <end position="382"/>
    </location>
</feature>
<protein>
    <submittedName>
        <fullName evidence="8">Site-specific recombinase XerD</fullName>
    </submittedName>
</protein>
<keyword evidence="3 5" id="KW-0238">DNA-binding</keyword>
<dbReference type="InterPro" id="IPR044068">
    <property type="entry name" value="CB"/>
</dbReference>
<evidence type="ECO:0000256" key="1">
    <source>
        <dbReference type="ARBA" id="ARBA00008857"/>
    </source>
</evidence>